<proteinExistence type="predicted"/>
<feature type="region of interest" description="Disordered" evidence="2">
    <location>
        <begin position="212"/>
        <end position="235"/>
    </location>
</feature>
<dbReference type="SUPFAM" id="SSF82185">
    <property type="entry name" value="Histone H3 K4-specific methyltransferase SET7/9 N-terminal domain"/>
    <property type="match status" value="1"/>
</dbReference>
<dbReference type="SMART" id="SM00698">
    <property type="entry name" value="MORN"/>
    <property type="match status" value="6"/>
</dbReference>
<dbReference type="Gene3D" id="2.20.110.10">
    <property type="entry name" value="Histone H3 K4-specific methyltransferase SET7/9 N-terminal domain"/>
    <property type="match status" value="2"/>
</dbReference>
<gene>
    <name evidence="3" type="ORF">E7512_02170</name>
</gene>
<dbReference type="PANTHER" id="PTHR43215:SF14">
    <property type="entry name" value="RADIAL SPOKE HEAD 1 HOMOLOG"/>
    <property type="match status" value="1"/>
</dbReference>
<sequence>MQVSEHEILTIYRKGYSALTSLHGALYQARRDFFRDGVHKKGRISDQEDGMQVQLRYAISGGSFVWEKHSDRRLTERASSIPGGWALSFYNENGGVRSRTEYDGEHHLRRAEYFAPGGEVQESLSIIAEHPDELVWTFRQANGEQTETVLRACPVQMGTAEQAMIDSEAGEPQILAARLDGDFCYCTEEEYCRRGELRERLGSGAISTIPVFVPDKPLPEPADAQEEERAQEEALPPVLPQPQEIAVSDLMEQIQKMEEKLGVVRGRLCAEPEKMQNFPKKESTQPDVPKLAGEPRSKPPGGRAAARYTVAKRGADGAVRAPGLCSGVHPVPPEAAEEIPRAVQSIVISQTERYRYFGEVLDGLRHGRGRTEMPDGKTAYEGTYSRGRRDGLGAYYYKTGRLCYAGAWRNDRREGAGVGFRPDGGSLYAGTWRNDRPGGSGAVIGSDGSVCYAGAIENGRRHGVGASFHAKDGALLVARWQNGIPCGGVTLFDAEGRIRYTGRWQNGERHGMGTSYSADGQIEFTGRWQNGEPVSGIYYENGLPARALSPEKYQESDGKKKDRKM</sequence>
<organism evidence="3 4">
    <name type="scientific">Faecalispora sporosphaeroides</name>
    <dbReference type="NCBI Taxonomy" id="1549"/>
    <lineage>
        <taxon>Bacteria</taxon>
        <taxon>Bacillati</taxon>
        <taxon>Bacillota</taxon>
        <taxon>Clostridia</taxon>
        <taxon>Eubacteriales</taxon>
        <taxon>Oscillospiraceae</taxon>
        <taxon>Faecalispora</taxon>
    </lineage>
</organism>
<name>A0A928KPV2_9FIRM</name>
<accession>A0A928KPV2</accession>
<keyword evidence="1" id="KW-0677">Repeat</keyword>
<evidence type="ECO:0000256" key="2">
    <source>
        <dbReference type="SAM" id="MobiDB-lite"/>
    </source>
</evidence>
<comment type="caution">
    <text evidence="3">The sequence shown here is derived from an EMBL/GenBank/DDBJ whole genome shotgun (WGS) entry which is preliminary data.</text>
</comment>
<evidence type="ECO:0000256" key="1">
    <source>
        <dbReference type="ARBA" id="ARBA00022737"/>
    </source>
</evidence>
<feature type="region of interest" description="Disordered" evidence="2">
    <location>
        <begin position="272"/>
        <end position="304"/>
    </location>
</feature>
<dbReference type="EMBL" id="SVNY01000001">
    <property type="protein sequence ID" value="MBE6832385.1"/>
    <property type="molecule type" value="Genomic_DNA"/>
</dbReference>
<dbReference type="InterPro" id="IPR003409">
    <property type="entry name" value="MORN"/>
</dbReference>
<protein>
    <submittedName>
        <fullName evidence="3">Membrane-binding protein</fullName>
    </submittedName>
</protein>
<dbReference type="PANTHER" id="PTHR43215">
    <property type="entry name" value="RADIAL SPOKE HEAD 1 HOMOLOG"/>
    <property type="match status" value="1"/>
</dbReference>
<dbReference type="Proteomes" id="UP000754750">
    <property type="component" value="Unassembled WGS sequence"/>
</dbReference>
<dbReference type="Pfam" id="PF02493">
    <property type="entry name" value="MORN"/>
    <property type="match status" value="6"/>
</dbReference>
<evidence type="ECO:0000313" key="4">
    <source>
        <dbReference type="Proteomes" id="UP000754750"/>
    </source>
</evidence>
<dbReference type="AlphaFoldDB" id="A0A928KPV2"/>
<feature type="compositionally biased region" description="Basic and acidic residues" evidence="2">
    <location>
        <begin position="272"/>
        <end position="284"/>
    </location>
</feature>
<reference evidence="3" key="1">
    <citation type="submission" date="2019-04" db="EMBL/GenBank/DDBJ databases">
        <title>Evolution of Biomass-Degrading Anaerobic Consortia Revealed by Metagenomics.</title>
        <authorList>
            <person name="Peng X."/>
        </authorList>
    </citation>
    <scope>NUCLEOTIDE SEQUENCE</scope>
    <source>
        <strain evidence="3">SIG551</strain>
    </source>
</reference>
<evidence type="ECO:0000313" key="3">
    <source>
        <dbReference type="EMBL" id="MBE6832385.1"/>
    </source>
</evidence>